<evidence type="ECO:0000313" key="2">
    <source>
        <dbReference type="Proteomes" id="UP000827092"/>
    </source>
</evidence>
<comment type="caution">
    <text evidence="1">The sequence shown here is derived from an EMBL/GenBank/DDBJ whole genome shotgun (WGS) entry which is preliminary data.</text>
</comment>
<dbReference type="EMBL" id="JAFNEN010000134">
    <property type="protein sequence ID" value="KAG8192876.1"/>
    <property type="molecule type" value="Genomic_DNA"/>
</dbReference>
<sequence>MFRPSWRLIDSCESLEQRPSIMAENQPSGLVEADSDPALHPSIYRVPSVFENIFHGKQSDPRLNPKKTNGCQMSRFTTLASKSPEGSWYRLSSTNCHV</sequence>
<dbReference type="Proteomes" id="UP000827092">
    <property type="component" value="Unassembled WGS sequence"/>
</dbReference>
<keyword evidence="2" id="KW-1185">Reference proteome</keyword>
<organism evidence="1 2">
    <name type="scientific">Oedothorax gibbosus</name>
    <dbReference type="NCBI Taxonomy" id="931172"/>
    <lineage>
        <taxon>Eukaryota</taxon>
        <taxon>Metazoa</taxon>
        <taxon>Ecdysozoa</taxon>
        <taxon>Arthropoda</taxon>
        <taxon>Chelicerata</taxon>
        <taxon>Arachnida</taxon>
        <taxon>Araneae</taxon>
        <taxon>Araneomorphae</taxon>
        <taxon>Entelegynae</taxon>
        <taxon>Araneoidea</taxon>
        <taxon>Linyphiidae</taxon>
        <taxon>Erigoninae</taxon>
        <taxon>Oedothorax</taxon>
    </lineage>
</organism>
<proteinExistence type="predicted"/>
<gene>
    <name evidence="1" type="ORF">JTE90_014652</name>
</gene>
<evidence type="ECO:0000313" key="1">
    <source>
        <dbReference type="EMBL" id="KAG8192876.1"/>
    </source>
</evidence>
<accession>A0AAV6V9C1</accession>
<reference evidence="1 2" key="1">
    <citation type="journal article" date="2022" name="Nat. Ecol. Evol.">
        <title>A masculinizing supergene underlies an exaggerated male reproductive morph in a spider.</title>
        <authorList>
            <person name="Hendrickx F."/>
            <person name="De Corte Z."/>
            <person name="Sonet G."/>
            <person name="Van Belleghem S.M."/>
            <person name="Kostlbacher S."/>
            <person name="Vangestel C."/>
        </authorList>
    </citation>
    <scope>NUCLEOTIDE SEQUENCE [LARGE SCALE GENOMIC DNA]</scope>
    <source>
        <strain evidence="1">W744_W776</strain>
    </source>
</reference>
<dbReference type="AlphaFoldDB" id="A0AAV6V9C1"/>
<protein>
    <submittedName>
        <fullName evidence="1">Uncharacterized protein</fullName>
    </submittedName>
</protein>
<name>A0AAV6V9C1_9ARAC</name>